<dbReference type="EMBL" id="JACPUR010000027">
    <property type="protein sequence ID" value="MBI3128307.1"/>
    <property type="molecule type" value="Genomic_DNA"/>
</dbReference>
<dbReference type="Proteomes" id="UP000782312">
    <property type="component" value="Unassembled WGS sequence"/>
</dbReference>
<dbReference type="Pfam" id="PF09954">
    <property type="entry name" value="DUF2188"/>
    <property type="match status" value="1"/>
</dbReference>
<organism evidence="1 2">
    <name type="scientific">Tectimicrobiota bacterium</name>
    <dbReference type="NCBI Taxonomy" id="2528274"/>
    <lineage>
        <taxon>Bacteria</taxon>
        <taxon>Pseudomonadati</taxon>
        <taxon>Nitrospinota/Tectimicrobiota group</taxon>
        <taxon>Candidatus Tectimicrobiota</taxon>
    </lineage>
</organism>
<dbReference type="InterPro" id="IPR018691">
    <property type="entry name" value="DUF2188"/>
</dbReference>
<reference evidence="1" key="1">
    <citation type="submission" date="2020-07" db="EMBL/GenBank/DDBJ databases">
        <title>Huge and variable diversity of episymbiotic CPR bacteria and DPANN archaea in groundwater ecosystems.</title>
        <authorList>
            <person name="He C.Y."/>
            <person name="Keren R."/>
            <person name="Whittaker M."/>
            <person name="Farag I.F."/>
            <person name="Doudna J."/>
            <person name="Cate J.H.D."/>
            <person name="Banfield J.F."/>
        </authorList>
    </citation>
    <scope>NUCLEOTIDE SEQUENCE</scope>
    <source>
        <strain evidence="1">NC_groundwater_763_Ag_S-0.2um_68_21</strain>
    </source>
</reference>
<proteinExistence type="predicted"/>
<evidence type="ECO:0000313" key="1">
    <source>
        <dbReference type="EMBL" id="MBI3128307.1"/>
    </source>
</evidence>
<protein>
    <submittedName>
        <fullName evidence="1">DUF2188 domain-containing protein</fullName>
    </submittedName>
</protein>
<sequence>MSRQAKNQSSLSRAARVHVIAHQEGWAIKQEGQSRASKICSTKEAAVRNASQVAVKGQDVVVHKKDGSIQSWKRIVK</sequence>
<comment type="caution">
    <text evidence="1">The sequence shown here is derived from an EMBL/GenBank/DDBJ whole genome shotgun (WGS) entry which is preliminary data.</text>
</comment>
<dbReference type="AlphaFoldDB" id="A0A932MP64"/>
<name>A0A932MP64_UNCTE</name>
<gene>
    <name evidence="1" type="ORF">HYZ11_11935</name>
</gene>
<evidence type="ECO:0000313" key="2">
    <source>
        <dbReference type="Proteomes" id="UP000782312"/>
    </source>
</evidence>
<accession>A0A932MP64</accession>